<comment type="caution">
    <text evidence="3">The sequence shown here is derived from an EMBL/GenBank/DDBJ whole genome shotgun (WGS) entry which is preliminary data.</text>
</comment>
<proteinExistence type="inferred from homology"/>
<evidence type="ECO:0000313" key="4">
    <source>
        <dbReference type="Proteomes" id="UP000031552"/>
    </source>
</evidence>
<dbReference type="InterPro" id="IPR006504">
    <property type="entry name" value="Tscrpt_reg_Spx/MgsR"/>
</dbReference>
<dbReference type="STRING" id="1437425.CSEC_2199"/>
<reference evidence="3" key="2">
    <citation type="submission" date="2014-09" db="EMBL/GenBank/DDBJ databases">
        <title>Criblamydia sequanensis harbors a mega-plasmid encoding arsenite resistance.</title>
        <authorList>
            <person name="Bertelli C."/>
            <person name="Goesmann A."/>
            <person name="Greub G."/>
        </authorList>
    </citation>
    <scope>NUCLEOTIDE SEQUENCE [LARGE SCALE GENOMIC DNA]</scope>
    <source>
        <strain evidence="3">CRIB-18</strain>
    </source>
</reference>
<protein>
    <recommendedName>
        <fullName evidence="5">Arsenate reductase</fullName>
    </recommendedName>
</protein>
<dbReference type="EMBL" id="CCEJ010000011">
    <property type="protein sequence ID" value="CDR35005.1"/>
    <property type="molecule type" value="Genomic_DNA"/>
</dbReference>
<evidence type="ECO:0000313" key="3">
    <source>
        <dbReference type="EMBL" id="CDR35005.1"/>
    </source>
</evidence>
<evidence type="ECO:0000256" key="1">
    <source>
        <dbReference type="ARBA" id="ARBA00007198"/>
    </source>
</evidence>
<dbReference type="OrthoDB" id="9794155at2"/>
<dbReference type="eggNOG" id="COG1393">
    <property type="taxonomic scope" value="Bacteria"/>
</dbReference>
<sequence length="121" mass="13884">MNKEPIKIYILENCSTCKRAILFLKENNIPFAAIPIKETPPSLEELKLMLDEKNGEVRKLFNTSGNEYKDKNLKDLLPTLSNEEALELLNKSGMLVKRPFVISPKIKLLGFKESEWDQAFS</sequence>
<dbReference type="Gene3D" id="3.40.30.10">
    <property type="entry name" value="Glutaredoxin"/>
    <property type="match status" value="1"/>
</dbReference>
<name>A0A090D2W4_9BACT</name>
<accession>A0A090D2W4</accession>
<dbReference type="Proteomes" id="UP000031552">
    <property type="component" value="Unassembled WGS sequence"/>
</dbReference>
<comment type="similarity">
    <text evidence="1 2">Belongs to the ArsC family.</text>
</comment>
<dbReference type="AlphaFoldDB" id="A0A090D2W4"/>
<dbReference type="PANTHER" id="PTHR30041">
    <property type="entry name" value="ARSENATE REDUCTASE"/>
    <property type="match status" value="1"/>
</dbReference>
<evidence type="ECO:0008006" key="5">
    <source>
        <dbReference type="Google" id="ProtNLM"/>
    </source>
</evidence>
<evidence type="ECO:0000256" key="2">
    <source>
        <dbReference type="PROSITE-ProRule" id="PRU01282"/>
    </source>
</evidence>
<dbReference type="SUPFAM" id="SSF52833">
    <property type="entry name" value="Thioredoxin-like"/>
    <property type="match status" value="1"/>
</dbReference>
<dbReference type="InterPro" id="IPR036249">
    <property type="entry name" value="Thioredoxin-like_sf"/>
</dbReference>
<dbReference type="NCBIfam" id="TIGR01617">
    <property type="entry name" value="arsC_related"/>
    <property type="match status" value="1"/>
</dbReference>
<dbReference type="PROSITE" id="PS51353">
    <property type="entry name" value="ARSC"/>
    <property type="match status" value="1"/>
</dbReference>
<organism evidence="3 4">
    <name type="scientific">Candidatus Criblamydia sequanensis CRIB-18</name>
    <dbReference type="NCBI Taxonomy" id="1437425"/>
    <lineage>
        <taxon>Bacteria</taxon>
        <taxon>Pseudomonadati</taxon>
        <taxon>Chlamydiota</taxon>
        <taxon>Chlamydiia</taxon>
        <taxon>Parachlamydiales</taxon>
        <taxon>Candidatus Criblamydiaceae</taxon>
        <taxon>Candidatus Criblamydia</taxon>
    </lineage>
</organism>
<dbReference type="InterPro" id="IPR006660">
    <property type="entry name" value="Arsenate_reductase-like"/>
</dbReference>
<keyword evidence="4" id="KW-1185">Reference proteome</keyword>
<reference evidence="3" key="1">
    <citation type="submission" date="2013-12" db="EMBL/GenBank/DDBJ databases">
        <authorList>
            <person name="Linke B."/>
        </authorList>
    </citation>
    <scope>NUCLEOTIDE SEQUENCE [LARGE SCALE GENOMIC DNA]</scope>
    <source>
        <strain evidence="3">CRIB-18</strain>
    </source>
</reference>
<dbReference type="Pfam" id="PF03960">
    <property type="entry name" value="ArsC"/>
    <property type="match status" value="1"/>
</dbReference>
<dbReference type="PANTHER" id="PTHR30041:SF8">
    <property type="entry name" value="PROTEIN YFFB"/>
    <property type="match status" value="1"/>
</dbReference>
<gene>
    <name evidence="3" type="ORF">CSEC_2199</name>
</gene>
<dbReference type="RefSeq" id="WP_041018553.1">
    <property type="nucleotide sequence ID" value="NZ_CCEJ010000011.1"/>
</dbReference>